<evidence type="ECO:0000256" key="3">
    <source>
        <dbReference type="ARBA" id="ARBA00022840"/>
    </source>
</evidence>
<dbReference type="Gene3D" id="3.30.590.20">
    <property type="match status" value="1"/>
</dbReference>
<dbReference type="Pfam" id="PF04107">
    <property type="entry name" value="GCS2"/>
    <property type="match status" value="1"/>
</dbReference>
<dbReference type="InterPro" id="IPR011793">
    <property type="entry name" value="YbdK"/>
</dbReference>
<evidence type="ECO:0000313" key="5">
    <source>
        <dbReference type="EMBL" id="NRT19679.1"/>
    </source>
</evidence>
<organism evidence="5 6">
    <name type="scientific">Hymenobacter caeli</name>
    <dbReference type="NCBI Taxonomy" id="2735894"/>
    <lineage>
        <taxon>Bacteria</taxon>
        <taxon>Pseudomonadati</taxon>
        <taxon>Bacteroidota</taxon>
        <taxon>Cytophagia</taxon>
        <taxon>Cytophagales</taxon>
        <taxon>Hymenobacteraceae</taxon>
        <taxon>Hymenobacter</taxon>
    </lineage>
</organism>
<dbReference type="InterPro" id="IPR014746">
    <property type="entry name" value="Gln_synth/guanido_kin_cat_dom"/>
</dbReference>
<gene>
    <name evidence="5" type="ORF">HNP98_002513</name>
</gene>
<evidence type="ECO:0000256" key="1">
    <source>
        <dbReference type="ARBA" id="ARBA00022598"/>
    </source>
</evidence>
<dbReference type="GO" id="GO:0016874">
    <property type="term" value="F:ligase activity"/>
    <property type="evidence" value="ECO:0007669"/>
    <property type="project" value="UniProtKB-KW"/>
</dbReference>
<accession>A0ABX2FRD3</accession>
<dbReference type="InterPro" id="IPR050141">
    <property type="entry name" value="GCL_type2/YbdK_subfam"/>
</dbReference>
<dbReference type="PANTHER" id="PTHR36510">
    <property type="entry name" value="GLUTAMATE--CYSTEINE LIGASE 2-RELATED"/>
    <property type="match status" value="1"/>
</dbReference>
<keyword evidence="6" id="KW-1185">Reference proteome</keyword>
<dbReference type="InterPro" id="IPR006336">
    <property type="entry name" value="GCS2"/>
</dbReference>
<evidence type="ECO:0000256" key="2">
    <source>
        <dbReference type="ARBA" id="ARBA00022741"/>
    </source>
</evidence>
<keyword evidence="3 4" id="KW-0067">ATP-binding</keyword>
<comment type="function">
    <text evidence="4">ATP-dependent carboxylate-amine ligase which exhibits weak glutamate--cysteine ligase activity.</text>
</comment>
<dbReference type="SUPFAM" id="SSF55931">
    <property type="entry name" value="Glutamine synthetase/guanido kinase"/>
    <property type="match status" value="1"/>
</dbReference>
<dbReference type="PANTHER" id="PTHR36510:SF1">
    <property type="entry name" value="GLUTAMATE--CYSTEINE LIGASE 2-RELATED"/>
    <property type="match status" value="1"/>
</dbReference>
<dbReference type="Proteomes" id="UP000779507">
    <property type="component" value="Unassembled WGS sequence"/>
</dbReference>
<dbReference type="NCBIfam" id="TIGR02050">
    <property type="entry name" value="gshA_cyan_rel"/>
    <property type="match status" value="1"/>
</dbReference>
<comment type="caution">
    <text evidence="5">The sequence shown here is derived from an EMBL/GenBank/DDBJ whole genome shotgun (WGS) entry which is preliminary data.</text>
</comment>
<comment type="catalytic activity">
    <reaction evidence="4">
        <text>L-cysteine + L-glutamate + ATP = gamma-L-glutamyl-L-cysteine + ADP + phosphate + H(+)</text>
        <dbReference type="Rhea" id="RHEA:13285"/>
        <dbReference type="ChEBI" id="CHEBI:15378"/>
        <dbReference type="ChEBI" id="CHEBI:29985"/>
        <dbReference type="ChEBI" id="CHEBI:30616"/>
        <dbReference type="ChEBI" id="CHEBI:35235"/>
        <dbReference type="ChEBI" id="CHEBI:43474"/>
        <dbReference type="ChEBI" id="CHEBI:58173"/>
        <dbReference type="ChEBI" id="CHEBI:456216"/>
        <dbReference type="EC" id="6.3.2.2"/>
    </reaction>
</comment>
<keyword evidence="2 4" id="KW-0547">Nucleotide-binding</keyword>
<dbReference type="NCBIfam" id="NF010039">
    <property type="entry name" value="PRK13515.1"/>
    <property type="match status" value="1"/>
</dbReference>
<sequence>MPLPTFTLGIEEEFQTIDPDTRELRSHMSKIVDNGKITLHEQVKAEMHESVVEVGTNICQNIHEARTEVLHLRRQVIELAGNVGLRIGAAGTHPFSRWQDQPITPDARYDKIVEELQEAARSNLVFGMHVHVGIENRDIGVYMMNALRYFLPHLFALSTNSPFWEGRETGYKSFRTKVFERFPRTGIPSYFTSASDYDEFIQLLIKTGCIDNGKKIWWDLRLHPFFDTIEYRICDMMMRPDETIAVAAVMQALVAKIYKLKRQNLNFRLYRSALIKENKWRAARYGLDGTMIDFGKQEEVPTRALILELLDFVDDVLDELGSRHEVEYVLQMLEQGTGADRQLAVFRETGDLTKVVDYILAETSHGL</sequence>
<evidence type="ECO:0000313" key="6">
    <source>
        <dbReference type="Proteomes" id="UP000779507"/>
    </source>
</evidence>
<dbReference type="EC" id="6.3.2.2" evidence="4"/>
<protein>
    <recommendedName>
        <fullName evidence="4">Putative glutamate--cysteine ligase 2</fullName>
        <ecNumber evidence="4">6.3.2.2</ecNumber>
    </recommendedName>
    <alternativeName>
        <fullName evidence="4">Gamma-glutamylcysteine synthetase 2</fullName>
        <shortName evidence="4">GCS 2</shortName>
        <shortName evidence="4">Gamma-GCS 2</shortName>
    </alternativeName>
</protein>
<keyword evidence="1 4" id="KW-0436">Ligase</keyword>
<comment type="similarity">
    <text evidence="4">Belongs to the glutamate--cysteine ligase type 2 family. YbdK subfamily.</text>
</comment>
<reference evidence="5 6" key="1">
    <citation type="submission" date="2020-05" db="EMBL/GenBank/DDBJ databases">
        <title>Genomic Encyclopedia of Type Strains, Phase IV (KMG-V): Genome sequencing to study the core and pangenomes of soil and plant-associated prokaryotes.</title>
        <authorList>
            <person name="Whitman W."/>
        </authorList>
    </citation>
    <scope>NUCLEOTIDE SEQUENCE [LARGE SCALE GENOMIC DNA]</scope>
    <source>
        <strain evidence="5 6">9A</strain>
    </source>
</reference>
<name>A0ABX2FRD3_9BACT</name>
<dbReference type="HAMAP" id="MF_01609">
    <property type="entry name" value="Glu_cys_ligase_2"/>
    <property type="match status" value="1"/>
</dbReference>
<dbReference type="EMBL" id="JABSNP010000011">
    <property type="protein sequence ID" value="NRT19679.1"/>
    <property type="molecule type" value="Genomic_DNA"/>
</dbReference>
<evidence type="ECO:0000256" key="4">
    <source>
        <dbReference type="HAMAP-Rule" id="MF_01609"/>
    </source>
</evidence>
<proteinExistence type="inferred from homology"/>